<dbReference type="SUPFAM" id="SSF161111">
    <property type="entry name" value="Cation efflux protein transmembrane domain-like"/>
    <property type="match status" value="1"/>
</dbReference>
<feature type="transmembrane region" description="Helical" evidence="6">
    <location>
        <begin position="151"/>
        <end position="169"/>
    </location>
</feature>
<reference evidence="8 9" key="1">
    <citation type="submission" date="2019-09" db="EMBL/GenBank/DDBJ databases">
        <title>Pararcticibacter amylolyticus gen. nov., sp. nov., isolated from a rottenly hemp rope, and reclassification of Pedobacter tournemirensis as Pararcticibacter tournemirensis comb. nov.</title>
        <authorList>
            <person name="Cai Y."/>
        </authorList>
    </citation>
    <scope>NUCLEOTIDE SEQUENCE [LARGE SCALE GENOMIC DNA]</scope>
    <source>
        <strain evidence="8 9">TF5-37.2-LB10</strain>
    </source>
</reference>
<dbReference type="GO" id="GO:0046872">
    <property type="term" value="F:metal ion binding"/>
    <property type="evidence" value="ECO:0007669"/>
    <property type="project" value="InterPro"/>
</dbReference>
<keyword evidence="5 6" id="KW-0472">Membrane</keyword>
<dbReference type="GO" id="GO:0005886">
    <property type="term" value="C:plasma membrane"/>
    <property type="evidence" value="ECO:0007669"/>
    <property type="project" value="TreeGrafter"/>
</dbReference>
<keyword evidence="4 6" id="KW-1133">Transmembrane helix</keyword>
<proteinExistence type="predicted"/>
<gene>
    <name evidence="8" type="ORF">F1649_10950</name>
</gene>
<keyword evidence="3" id="KW-0406">Ion transport</keyword>
<feature type="transmembrane region" description="Helical" evidence="6">
    <location>
        <begin position="175"/>
        <end position="198"/>
    </location>
</feature>
<dbReference type="GO" id="GO:0005385">
    <property type="term" value="F:zinc ion transmembrane transporter activity"/>
    <property type="evidence" value="ECO:0007669"/>
    <property type="project" value="TreeGrafter"/>
</dbReference>
<keyword evidence="2 6" id="KW-0812">Transmembrane</keyword>
<evidence type="ECO:0000256" key="2">
    <source>
        <dbReference type="ARBA" id="ARBA00022692"/>
    </source>
</evidence>
<evidence type="ECO:0000256" key="5">
    <source>
        <dbReference type="ARBA" id="ARBA00023136"/>
    </source>
</evidence>
<comment type="subcellular location">
    <subcellularLocation>
        <location evidence="1">Membrane</location>
        <topology evidence="1">Multi-pass membrane protein</topology>
    </subcellularLocation>
</comment>
<evidence type="ECO:0000256" key="4">
    <source>
        <dbReference type="ARBA" id="ARBA00022989"/>
    </source>
</evidence>
<dbReference type="InterPro" id="IPR036163">
    <property type="entry name" value="HMA_dom_sf"/>
</dbReference>
<dbReference type="PANTHER" id="PTHR11562:SF17">
    <property type="entry name" value="RE54080P-RELATED"/>
    <property type="match status" value="1"/>
</dbReference>
<dbReference type="Pfam" id="PF01545">
    <property type="entry name" value="Cation_efflux"/>
    <property type="match status" value="1"/>
</dbReference>
<comment type="caution">
    <text evidence="8">The sequence shown here is derived from an EMBL/GenBank/DDBJ whole genome shotgun (WGS) entry which is preliminary data.</text>
</comment>
<dbReference type="InterPro" id="IPR058533">
    <property type="entry name" value="Cation_efflux_TM"/>
</dbReference>
<dbReference type="SUPFAM" id="SSF55008">
    <property type="entry name" value="HMA, heavy metal-associated domain"/>
    <property type="match status" value="1"/>
</dbReference>
<keyword evidence="9" id="KW-1185">Reference proteome</keyword>
<evidence type="ECO:0000259" key="7">
    <source>
        <dbReference type="Pfam" id="PF01545"/>
    </source>
</evidence>
<evidence type="ECO:0000256" key="3">
    <source>
        <dbReference type="ARBA" id="ARBA00022906"/>
    </source>
</evidence>
<organism evidence="8 9">
    <name type="scientific">Arcticibacter tournemirensis</name>
    <dbReference type="NCBI Taxonomy" id="699437"/>
    <lineage>
        <taxon>Bacteria</taxon>
        <taxon>Pseudomonadati</taxon>
        <taxon>Bacteroidota</taxon>
        <taxon>Sphingobacteriia</taxon>
        <taxon>Sphingobacteriales</taxon>
        <taxon>Sphingobacteriaceae</taxon>
        <taxon>Arcticibacter</taxon>
    </lineage>
</organism>
<evidence type="ECO:0000313" key="8">
    <source>
        <dbReference type="EMBL" id="KAA8482763.1"/>
    </source>
</evidence>
<dbReference type="EMBL" id="VWNE01000015">
    <property type="protein sequence ID" value="KAA8482763.1"/>
    <property type="molecule type" value="Genomic_DNA"/>
</dbReference>
<feature type="transmembrane region" description="Helical" evidence="6">
    <location>
        <begin position="242"/>
        <end position="260"/>
    </location>
</feature>
<dbReference type="Proteomes" id="UP000322918">
    <property type="component" value="Unassembled WGS sequence"/>
</dbReference>
<dbReference type="OrthoDB" id="9799649at2"/>
<dbReference type="AlphaFoldDB" id="A0A5M9H751"/>
<dbReference type="InterPro" id="IPR027469">
    <property type="entry name" value="Cation_efflux_TMD_sf"/>
</dbReference>
<name>A0A5M9H751_9SPHI</name>
<sequence>MNRSTFRILKMDCPAEEHLIRMRLDGIKEIRYLDFDIKARRLDVYHLSNPLQISMAIESLKLNSELTKTEIVADTLVPATEQEDRKLLYQVLAINFFFFILEMITGFFANSMGLVADSLDMLADSIIYGLALLAIGATVARKNSIAKISGYFQLVLALLGFAEVIRRFLGYGEDVSFQMMIIVSLLALAGNGLSLTLLQRSKCKEAHMQASMIFTSNDVIANIGVIIAGVLVYLTGSNMPDLVAGTIVFAIVARGAFKILQLSKT</sequence>
<feature type="domain" description="Cation efflux protein transmembrane" evidence="7">
    <location>
        <begin position="91"/>
        <end position="260"/>
    </location>
</feature>
<dbReference type="PANTHER" id="PTHR11562">
    <property type="entry name" value="CATION EFFLUX PROTEIN/ ZINC TRANSPORTER"/>
    <property type="match status" value="1"/>
</dbReference>
<keyword evidence="3" id="KW-0862">Zinc</keyword>
<dbReference type="InterPro" id="IPR050681">
    <property type="entry name" value="CDF/SLC30A"/>
</dbReference>
<feature type="transmembrane region" description="Helical" evidence="6">
    <location>
        <begin position="219"/>
        <end position="236"/>
    </location>
</feature>
<keyword evidence="3" id="KW-0813">Transport</keyword>
<dbReference type="RefSeq" id="WP_141815307.1">
    <property type="nucleotide sequence ID" value="NZ_VFPL01000001.1"/>
</dbReference>
<accession>A0A5M9H751</accession>
<evidence type="ECO:0000256" key="1">
    <source>
        <dbReference type="ARBA" id="ARBA00004141"/>
    </source>
</evidence>
<feature type="transmembrane region" description="Helical" evidence="6">
    <location>
        <begin position="121"/>
        <end position="139"/>
    </location>
</feature>
<evidence type="ECO:0000313" key="9">
    <source>
        <dbReference type="Proteomes" id="UP000322918"/>
    </source>
</evidence>
<feature type="transmembrane region" description="Helical" evidence="6">
    <location>
        <begin position="87"/>
        <end position="109"/>
    </location>
</feature>
<evidence type="ECO:0000256" key="6">
    <source>
        <dbReference type="SAM" id="Phobius"/>
    </source>
</evidence>
<keyword evidence="3" id="KW-0864">Zinc transport</keyword>
<dbReference type="Gene3D" id="1.20.1510.10">
    <property type="entry name" value="Cation efflux protein transmembrane domain"/>
    <property type="match status" value="1"/>
</dbReference>
<protein>
    <submittedName>
        <fullName evidence="8">Cation transporter</fullName>
    </submittedName>
</protein>